<gene>
    <name evidence="2" type="ORF">pipiens_010416</name>
</gene>
<keyword evidence="3" id="KW-1185">Reference proteome</keyword>
<evidence type="ECO:0000313" key="2">
    <source>
        <dbReference type="EMBL" id="KAL1396602.1"/>
    </source>
</evidence>
<protein>
    <submittedName>
        <fullName evidence="2">Uncharacterized protein</fullName>
    </submittedName>
</protein>
<proteinExistence type="predicted"/>
<feature type="compositionally biased region" description="Polar residues" evidence="1">
    <location>
        <begin position="1"/>
        <end position="22"/>
    </location>
</feature>
<evidence type="ECO:0000256" key="1">
    <source>
        <dbReference type="SAM" id="MobiDB-lite"/>
    </source>
</evidence>
<dbReference type="Proteomes" id="UP001562425">
    <property type="component" value="Unassembled WGS sequence"/>
</dbReference>
<organism evidence="2 3">
    <name type="scientific">Culex pipiens pipiens</name>
    <name type="common">Northern house mosquito</name>
    <dbReference type="NCBI Taxonomy" id="38569"/>
    <lineage>
        <taxon>Eukaryota</taxon>
        <taxon>Metazoa</taxon>
        <taxon>Ecdysozoa</taxon>
        <taxon>Arthropoda</taxon>
        <taxon>Hexapoda</taxon>
        <taxon>Insecta</taxon>
        <taxon>Pterygota</taxon>
        <taxon>Neoptera</taxon>
        <taxon>Endopterygota</taxon>
        <taxon>Diptera</taxon>
        <taxon>Nematocera</taxon>
        <taxon>Culicoidea</taxon>
        <taxon>Culicidae</taxon>
        <taxon>Culicinae</taxon>
        <taxon>Culicini</taxon>
        <taxon>Culex</taxon>
        <taxon>Culex</taxon>
    </lineage>
</organism>
<dbReference type="EMBL" id="JBEHCU010006655">
    <property type="protein sequence ID" value="KAL1396602.1"/>
    <property type="molecule type" value="Genomic_DNA"/>
</dbReference>
<reference evidence="2 3" key="1">
    <citation type="submission" date="2024-05" db="EMBL/GenBank/DDBJ databases">
        <title>Culex pipiens pipiens assembly and annotation.</title>
        <authorList>
            <person name="Alout H."/>
            <person name="Durand T."/>
        </authorList>
    </citation>
    <scope>NUCLEOTIDE SEQUENCE [LARGE SCALE GENOMIC DNA]</scope>
    <source>
        <strain evidence="2">HA-2024</strain>
        <tissue evidence="2">Whole body</tissue>
    </source>
</reference>
<accession>A0ABD1DAL2</accession>
<dbReference type="AlphaFoldDB" id="A0ABD1DAL2"/>
<comment type="caution">
    <text evidence="2">The sequence shown here is derived from an EMBL/GenBank/DDBJ whole genome shotgun (WGS) entry which is preliminary data.</text>
</comment>
<evidence type="ECO:0000313" key="3">
    <source>
        <dbReference type="Proteomes" id="UP001562425"/>
    </source>
</evidence>
<feature type="region of interest" description="Disordered" evidence="1">
    <location>
        <begin position="1"/>
        <end position="24"/>
    </location>
</feature>
<sequence length="81" mass="9518">MVNTMENSYATMSNISQHNSENFPELTPDQQKLLIELRRKKQEILLEIQDVYSHRVFSQEDGKTSETISLFLFHRNAFIGE</sequence>
<name>A0ABD1DAL2_CULPP</name>